<evidence type="ECO:0000256" key="1">
    <source>
        <dbReference type="SAM" id="MobiDB-lite"/>
    </source>
</evidence>
<feature type="region of interest" description="Disordered" evidence="1">
    <location>
        <begin position="57"/>
        <end position="77"/>
    </location>
</feature>
<proteinExistence type="predicted"/>
<dbReference type="Proteomes" id="UP001279734">
    <property type="component" value="Unassembled WGS sequence"/>
</dbReference>
<evidence type="ECO:0000313" key="2">
    <source>
        <dbReference type="EMBL" id="GMH17506.1"/>
    </source>
</evidence>
<feature type="compositionally biased region" description="Polar residues" evidence="1">
    <location>
        <begin position="65"/>
        <end position="77"/>
    </location>
</feature>
<sequence length="77" mass="8473">MELGDLGWGDCGSKMVEDSSAIPRARCPDELHSQLEDPCKSKIHRQGNPLPVKKHLMLANDRDPSQSPLSSQALAYD</sequence>
<comment type="caution">
    <text evidence="2">The sequence shown here is derived from an EMBL/GenBank/DDBJ whole genome shotgun (WGS) entry which is preliminary data.</text>
</comment>
<keyword evidence="3" id="KW-1185">Reference proteome</keyword>
<accession>A0AAD3XV83</accession>
<reference evidence="2" key="1">
    <citation type="submission" date="2023-05" db="EMBL/GenBank/DDBJ databases">
        <title>Nepenthes gracilis genome sequencing.</title>
        <authorList>
            <person name="Fukushima K."/>
        </authorList>
    </citation>
    <scope>NUCLEOTIDE SEQUENCE</scope>
    <source>
        <strain evidence="2">SING2019-196</strain>
    </source>
</reference>
<protein>
    <submittedName>
        <fullName evidence="2">Uncharacterized protein</fullName>
    </submittedName>
</protein>
<name>A0AAD3XV83_NEPGR</name>
<dbReference type="EMBL" id="BSYO01000018">
    <property type="protein sequence ID" value="GMH17506.1"/>
    <property type="molecule type" value="Genomic_DNA"/>
</dbReference>
<organism evidence="2 3">
    <name type="scientific">Nepenthes gracilis</name>
    <name type="common">Slender pitcher plant</name>
    <dbReference type="NCBI Taxonomy" id="150966"/>
    <lineage>
        <taxon>Eukaryota</taxon>
        <taxon>Viridiplantae</taxon>
        <taxon>Streptophyta</taxon>
        <taxon>Embryophyta</taxon>
        <taxon>Tracheophyta</taxon>
        <taxon>Spermatophyta</taxon>
        <taxon>Magnoliopsida</taxon>
        <taxon>eudicotyledons</taxon>
        <taxon>Gunneridae</taxon>
        <taxon>Pentapetalae</taxon>
        <taxon>Caryophyllales</taxon>
        <taxon>Nepenthaceae</taxon>
        <taxon>Nepenthes</taxon>
    </lineage>
</organism>
<evidence type="ECO:0000313" key="3">
    <source>
        <dbReference type="Proteomes" id="UP001279734"/>
    </source>
</evidence>
<gene>
    <name evidence="2" type="ORF">Nepgr_019347</name>
</gene>
<dbReference type="AlphaFoldDB" id="A0AAD3XV83"/>